<proteinExistence type="predicted"/>
<dbReference type="Pfam" id="PF00482">
    <property type="entry name" value="T2SSF"/>
    <property type="match status" value="1"/>
</dbReference>
<evidence type="ECO:0000313" key="9">
    <source>
        <dbReference type="Proteomes" id="UP000824029"/>
    </source>
</evidence>
<dbReference type="PANTHER" id="PTHR35007">
    <property type="entry name" value="INTEGRAL MEMBRANE PROTEIN-RELATED"/>
    <property type="match status" value="1"/>
</dbReference>
<keyword evidence="5 6" id="KW-0472">Membrane</keyword>
<gene>
    <name evidence="8" type="ORF">IAA22_07570</name>
</gene>
<dbReference type="GO" id="GO:0005886">
    <property type="term" value="C:plasma membrane"/>
    <property type="evidence" value="ECO:0007669"/>
    <property type="project" value="UniProtKB-SubCell"/>
</dbReference>
<sequence>MDVTGPILWGAAAASAGCAALLGTGGGRVLLQPRHLLAHVALMGSAVREAPLVGRARRAEELARRRASCLTDLPVLLDVVTLGLSAGLSFDASLELYCARSDSPLSRAFSEAMLSWRIGVSEREGALWNLADELDLSALRRFAAVVGEALAFGSPLAEALERQAQAIRDEQRSQVEEEIERVPVKMLVPLGTLIVPAMFLAILGPLLGSVAAG</sequence>
<accession>A0A9D2DLL0</accession>
<comment type="subcellular location">
    <subcellularLocation>
        <location evidence="1">Cell membrane</location>
        <topology evidence="1">Multi-pass membrane protein</topology>
    </subcellularLocation>
</comment>
<reference evidence="8" key="1">
    <citation type="journal article" date="2021" name="PeerJ">
        <title>Extensive microbial diversity within the chicken gut microbiome revealed by metagenomics and culture.</title>
        <authorList>
            <person name="Gilroy R."/>
            <person name="Ravi A."/>
            <person name="Getino M."/>
            <person name="Pursley I."/>
            <person name="Horton D.L."/>
            <person name="Alikhan N.F."/>
            <person name="Baker D."/>
            <person name="Gharbi K."/>
            <person name="Hall N."/>
            <person name="Watson M."/>
            <person name="Adriaenssens E.M."/>
            <person name="Foster-Nyarko E."/>
            <person name="Jarju S."/>
            <person name="Secka A."/>
            <person name="Antonio M."/>
            <person name="Oren A."/>
            <person name="Chaudhuri R.R."/>
            <person name="La Ragione R."/>
            <person name="Hildebrand F."/>
            <person name="Pallen M.J."/>
        </authorList>
    </citation>
    <scope>NUCLEOTIDE SEQUENCE</scope>
    <source>
        <strain evidence="8">ChiHecolR3B27-1887</strain>
    </source>
</reference>
<feature type="domain" description="Type II secretion system protein GspF" evidence="7">
    <location>
        <begin position="77"/>
        <end position="203"/>
    </location>
</feature>
<keyword evidence="2" id="KW-1003">Cell membrane</keyword>
<reference evidence="8" key="2">
    <citation type="submission" date="2021-04" db="EMBL/GenBank/DDBJ databases">
        <authorList>
            <person name="Gilroy R."/>
        </authorList>
    </citation>
    <scope>NUCLEOTIDE SEQUENCE</scope>
    <source>
        <strain evidence="8">ChiHecolR3B27-1887</strain>
    </source>
</reference>
<feature type="transmembrane region" description="Helical" evidence="6">
    <location>
        <begin position="6"/>
        <end position="31"/>
    </location>
</feature>
<comment type="caution">
    <text evidence="8">The sequence shown here is derived from an EMBL/GenBank/DDBJ whole genome shotgun (WGS) entry which is preliminary data.</text>
</comment>
<evidence type="ECO:0000256" key="5">
    <source>
        <dbReference type="ARBA" id="ARBA00023136"/>
    </source>
</evidence>
<evidence type="ECO:0000256" key="1">
    <source>
        <dbReference type="ARBA" id="ARBA00004651"/>
    </source>
</evidence>
<evidence type="ECO:0000256" key="3">
    <source>
        <dbReference type="ARBA" id="ARBA00022692"/>
    </source>
</evidence>
<keyword evidence="3 6" id="KW-0812">Transmembrane</keyword>
<dbReference type="Proteomes" id="UP000824029">
    <property type="component" value="Unassembled WGS sequence"/>
</dbReference>
<evidence type="ECO:0000313" key="8">
    <source>
        <dbReference type="EMBL" id="HIZ18949.1"/>
    </source>
</evidence>
<evidence type="ECO:0000256" key="2">
    <source>
        <dbReference type="ARBA" id="ARBA00022475"/>
    </source>
</evidence>
<evidence type="ECO:0000256" key="4">
    <source>
        <dbReference type="ARBA" id="ARBA00022989"/>
    </source>
</evidence>
<dbReference type="InterPro" id="IPR018076">
    <property type="entry name" value="T2SS_GspF_dom"/>
</dbReference>
<dbReference type="AlphaFoldDB" id="A0A9D2DLL0"/>
<evidence type="ECO:0000256" key="6">
    <source>
        <dbReference type="SAM" id="Phobius"/>
    </source>
</evidence>
<name>A0A9D2DLL0_9ACTN</name>
<dbReference type="EMBL" id="DXBZ01000154">
    <property type="protein sequence ID" value="HIZ18949.1"/>
    <property type="molecule type" value="Genomic_DNA"/>
</dbReference>
<evidence type="ECO:0000259" key="7">
    <source>
        <dbReference type="Pfam" id="PF00482"/>
    </source>
</evidence>
<keyword evidence="4 6" id="KW-1133">Transmembrane helix</keyword>
<organism evidence="8 9">
    <name type="scientific">Candidatus Olsenella stercoravium</name>
    <dbReference type="NCBI Taxonomy" id="2838713"/>
    <lineage>
        <taxon>Bacteria</taxon>
        <taxon>Bacillati</taxon>
        <taxon>Actinomycetota</taxon>
        <taxon>Coriobacteriia</taxon>
        <taxon>Coriobacteriales</taxon>
        <taxon>Atopobiaceae</taxon>
        <taxon>Olsenella</taxon>
    </lineage>
</organism>
<protein>
    <submittedName>
        <fullName evidence="8">Type II secretion system F family protein</fullName>
    </submittedName>
</protein>
<feature type="transmembrane region" description="Helical" evidence="6">
    <location>
        <begin position="187"/>
        <end position="207"/>
    </location>
</feature>
<dbReference type="PANTHER" id="PTHR35007:SF2">
    <property type="entry name" value="PILUS ASSEMBLE PROTEIN"/>
    <property type="match status" value="1"/>
</dbReference>